<dbReference type="AlphaFoldDB" id="A0A9E7CU44"/>
<sequence>MKRIILIVATIVLMLIIFIYISLHSTSKEFETCEILGYNDMEEIDFKKHDSVLIAASSLYEGDMLKEIIQGENYRDVWSAPIKVPVVFLDTLMGGMKIIKEGGGKQTHSLRLKAKNGVVYTIRSVNKDPKAFVPEYARALDIQNIVVDGISAQHPYAALVVAELAQAAEILHTHPKIIFVPKEAFPEKYKKKYGNRLYLLEYETEGEVNWTNYKNVVEILDTKHLQELKMEHPDKVFIDENIFVKNRLFDLLIGDWDRHAKQWGWVVVKKDSLFTAIPLAGDRDNAFFNINGLIPSIISNKNIQPELRPFDEKIDYLDGLVRPVDTYFLNETPQEIFIEEAKKLQTKLTDKEIYKALKSWPDTIYKLNGDEIAKKIISRKNNLVNYARAFKKILDTRELLTEPLMGSEDIDISDDLVKCFNCKTSRMQ</sequence>
<proteinExistence type="predicted"/>
<dbReference type="Proteomes" id="UP000831290">
    <property type="component" value="Chromosome"/>
</dbReference>
<evidence type="ECO:0000313" key="3">
    <source>
        <dbReference type="Proteomes" id="UP000831290"/>
    </source>
</evidence>
<organism evidence="2 3">
    <name type="scientific">Abyssalbus ytuae</name>
    <dbReference type="NCBI Taxonomy" id="2926907"/>
    <lineage>
        <taxon>Bacteria</taxon>
        <taxon>Pseudomonadati</taxon>
        <taxon>Bacteroidota</taxon>
        <taxon>Flavobacteriia</taxon>
        <taxon>Flavobacteriales</taxon>
        <taxon>Flavobacteriaceae</taxon>
        <taxon>Abyssalbus</taxon>
    </lineage>
</organism>
<keyword evidence="1" id="KW-1133">Transmembrane helix</keyword>
<protein>
    <submittedName>
        <fullName evidence="2">Uncharacterized protein</fullName>
    </submittedName>
</protein>
<accession>A0A9E7CU44</accession>
<dbReference type="RefSeq" id="WP_255843157.1">
    <property type="nucleotide sequence ID" value="NZ_CP094358.1"/>
</dbReference>
<keyword evidence="1" id="KW-0472">Membrane</keyword>
<gene>
    <name evidence="2" type="ORF">MQE35_17865</name>
</gene>
<keyword evidence="1" id="KW-0812">Transmembrane</keyword>
<dbReference type="KEGG" id="fbm:MQE35_17865"/>
<reference evidence="2" key="1">
    <citation type="submission" date="2022-03" db="EMBL/GenBank/DDBJ databases">
        <title>Description of Abyssus ytuae gen. nov., sp. nov., a novel member of the family Flavobacteriaceae isolated from the sediment of Mariana Trench.</title>
        <authorList>
            <person name="Zhang J."/>
            <person name="Xu X."/>
        </authorList>
    </citation>
    <scope>NUCLEOTIDE SEQUENCE</scope>
    <source>
        <strain evidence="2">MT3330</strain>
    </source>
</reference>
<name>A0A9E7CU44_9FLAO</name>
<evidence type="ECO:0000313" key="2">
    <source>
        <dbReference type="EMBL" id="UOB17592.1"/>
    </source>
</evidence>
<keyword evidence="3" id="KW-1185">Reference proteome</keyword>
<evidence type="ECO:0000256" key="1">
    <source>
        <dbReference type="SAM" id="Phobius"/>
    </source>
</evidence>
<dbReference type="EMBL" id="CP094358">
    <property type="protein sequence ID" value="UOB17592.1"/>
    <property type="molecule type" value="Genomic_DNA"/>
</dbReference>
<feature type="transmembrane region" description="Helical" evidence="1">
    <location>
        <begin position="5"/>
        <end position="23"/>
    </location>
</feature>